<sequence length="54" mass="6572">MTEEEIQSQYDQIVIQQGEDAPALEEVKDQIKNAIMNQKKRKSRFYFRDIKRRK</sequence>
<gene>
    <name evidence="1" type="ORF">GH741_17125</name>
</gene>
<dbReference type="AlphaFoldDB" id="A0A6A8DF78"/>
<dbReference type="Proteomes" id="UP000799092">
    <property type="component" value="Unassembled WGS sequence"/>
</dbReference>
<accession>A0A6A8DF78</accession>
<evidence type="ECO:0000313" key="1">
    <source>
        <dbReference type="EMBL" id="MRH44368.1"/>
    </source>
</evidence>
<evidence type="ECO:0000313" key="2">
    <source>
        <dbReference type="Proteomes" id="UP000799092"/>
    </source>
</evidence>
<dbReference type="EMBL" id="WJNG01000015">
    <property type="protein sequence ID" value="MRH44368.1"/>
    <property type="molecule type" value="Genomic_DNA"/>
</dbReference>
<organism evidence="1 2">
    <name type="scientific">Aquibacillus halophilus</name>
    <dbReference type="NCBI Taxonomy" id="930132"/>
    <lineage>
        <taxon>Bacteria</taxon>
        <taxon>Bacillati</taxon>
        <taxon>Bacillota</taxon>
        <taxon>Bacilli</taxon>
        <taxon>Bacillales</taxon>
        <taxon>Bacillaceae</taxon>
        <taxon>Aquibacillus</taxon>
    </lineage>
</organism>
<dbReference type="OrthoDB" id="14196at2"/>
<comment type="caution">
    <text evidence="1">The sequence shown here is derived from an EMBL/GenBank/DDBJ whole genome shotgun (WGS) entry which is preliminary data.</text>
</comment>
<keyword evidence="2" id="KW-1185">Reference proteome</keyword>
<name>A0A6A8DF78_9BACI</name>
<reference evidence="1" key="1">
    <citation type="submission" date="2019-11" db="EMBL/GenBank/DDBJ databases">
        <authorList>
            <person name="Li J."/>
        </authorList>
    </citation>
    <scope>NUCLEOTIDE SEQUENCE</scope>
    <source>
        <strain evidence="1">B6B</strain>
    </source>
</reference>
<proteinExistence type="predicted"/>
<protein>
    <submittedName>
        <fullName evidence="1">Uncharacterized protein</fullName>
    </submittedName>
</protein>
<dbReference type="RefSeq" id="WP_153737969.1">
    <property type="nucleotide sequence ID" value="NZ_WJNG01000015.1"/>
</dbReference>